<dbReference type="Proteomes" id="UP000765509">
    <property type="component" value="Unassembled WGS sequence"/>
</dbReference>
<dbReference type="NCBIfam" id="TIGR00262">
    <property type="entry name" value="trpA"/>
    <property type="match status" value="1"/>
</dbReference>
<evidence type="ECO:0000313" key="17">
    <source>
        <dbReference type="Proteomes" id="UP000765509"/>
    </source>
</evidence>
<dbReference type="AlphaFoldDB" id="A0A9Q3CWR3"/>
<dbReference type="Gene3D" id="3.40.50.1100">
    <property type="match status" value="2"/>
</dbReference>
<keyword evidence="7 13" id="KW-0028">Amino-acid biosynthesis</keyword>
<dbReference type="NCBIfam" id="TIGR00263">
    <property type="entry name" value="trpB"/>
    <property type="match status" value="1"/>
</dbReference>
<evidence type="ECO:0000256" key="4">
    <source>
        <dbReference type="ARBA" id="ARBA00006095"/>
    </source>
</evidence>
<protein>
    <recommendedName>
        <fullName evidence="6 13">Tryptophan synthase</fullName>
        <ecNumber evidence="5 13">4.2.1.20</ecNumber>
    </recommendedName>
</protein>
<proteinExistence type="inferred from homology"/>
<dbReference type="FunFam" id="3.20.20.70:FF:000151">
    <property type="entry name" value="Tryptophan synthase"/>
    <property type="match status" value="1"/>
</dbReference>
<evidence type="ECO:0000256" key="13">
    <source>
        <dbReference type="RuleBase" id="RU003663"/>
    </source>
</evidence>
<comment type="cofactor">
    <cofactor evidence="1 13">
        <name>pyridoxal 5'-phosphate</name>
        <dbReference type="ChEBI" id="CHEBI:597326"/>
    </cofactor>
</comment>
<reference evidence="16" key="1">
    <citation type="submission" date="2021-03" db="EMBL/GenBank/DDBJ databases">
        <title>Draft genome sequence of rust myrtle Austropuccinia psidii MF-1, a brazilian biotype.</title>
        <authorList>
            <person name="Quecine M.C."/>
            <person name="Pachon D.M.R."/>
            <person name="Bonatelli M.L."/>
            <person name="Correr F.H."/>
            <person name="Franceschini L.M."/>
            <person name="Leite T.F."/>
            <person name="Margarido G.R.A."/>
            <person name="Almeida C.A."/>
            <person name="Ferrarezi J.A."/>
            <person name="Labate C.A."/>
        </authorList>
    </citation>
    <scope>NUCLEOTIDE SEQUENCE</scope>
    <source>
        <strain evidence="16">MF-1</strain>
    </source>
</reference>
<comment type="caution">
    <text evidence="16">The sequence shown here is derived from an EMBL/GenBank/DDBJ whole genome shotgun (WGS) entry which is preliminary data.</text>
</comment>
<dbReference type="CDD" id="cd04724">
    <property type="entry name" value="Tryptophan_synthase_alpha"/>
    <property type="match status" value="1"/>
</dbReference>
<organism evidence="16 17">
    <name type="scientific">Austropuccinia psidii MF-1</name>
    <dbReference type="NCBI Taxonomy" id="1389203"/>
    <lineage>
        <taxon>Eukaryota</taxon>
        <taxon>Fungi</taxon>
        <taxon>Dikarya</taxon>
        <taxon>Basidiomycota</taxon>
        <taxon>Pucciniomycotina</taxon>
        <taxon>Pucciniomycetes</taxon>
        <taxon>Pucciniales</taxon>
        <taxon>Sphaerophragmiaceae</taxon>
        <taxon>Austropuccinia</taxon>
    </lineage>
</organism>
<keyword evidence="10 13" id="KW-0057">Aromatic amino acid biosynthesis</keyword>
<dbReference type="Pfam" id="PF00290">
    <property type="entry name" value="Trp_syntA"/>
    <property type="match status" value="1"/>
</dbReference>
<dbReference type="SUPFAM" id="SSF51366">
    <property type="entry name" value="Ribulose-phoshate binding barrel"/>
    <property type="match status" value="1"/>
</dbReference>
<dbReference type="InterPro" id="IPR001926">
    <property type="entry name" value="TrpB-like_PALP"/>
</dbReference>
<dbReference type="InterPro" id="IPR002028">
    <property type="entry name" value="Trp_synthase_suA"/>
</dbReference>
<dbReference type="InterPro" id="IPR006654">
    <property type="entry name" value="Trp_synth_beta"/>
</dbReference>
<evidence type="ECO:0000256" key="3">
    <source>
        <dbReference type="ARBA" id="ARBA00005761"/>
    </source>
</evidence>
<dbReference type="InterPro" id="IPR006653">
    <property type="entry name" value="Trp_synth_b_CS"/>
</dbReference>
<keyword evidence="8 13" id="KW-0822">Tryptophan biosynthesis</keyword>
<evidence type="ECO:0000256" key="14">
    <source>
        <dbReference type="SAM" id="MobiDB-lite"/>
    </source>
</evidence>
<dbReference type="PROSITE" id="PS00167">
    <property type="entry name" value="TRP_SYNTHASE_ALPHA"/>
    <property type="match status" value="1"/>
</dbReference>
<evidence type="ECO:0000256" key="12">
    <source>
        <dbReference type="ARBA" id="ARBA00049047"/>
    </source>
</evidence>
<evidence type="ECO:0000256" key="7">
    <source>
        <dbReference type="ARBA" id="ARBA00022605"/>
    </source>
</evidence>
<evidence type="ECO:0000256" key="1">
    <source>
        <dbReference type="ARBA" id="ARBA00001933"/>
    </source>
</evidence>
<dbReference type="FunFam" id="3.40.50.1100:FF:000004">
    <property type="entry name" value="Tryptophan synthase beta chain"/>
    <property type="match status" value="1"/>
</dbReference>
<dbReference type="InterPro" id="IPR036052">
    <property type="entry name" value="TrpB-like_PALP_sf"/>
</dbReference>
<dbReference type="PANTHER" id="PTHR48077">
    <property type="entry name" value="TRYPTOPHAN SYNTHASE-RELATED"/>
    <property type="match status" value="1"/>
</dbReference>
<dbReference type="CDD" id="cd06446">
    <property type="entry name" value="Trp-synth_B"/>
    <property type="match status" value="1"/>
</dbReference>
<dbReference type="Gene3D" id="3.20.20.70">
    <property type="entry name" value="Aldolase class I"/>
    <property type="match status" value="1"/>
</dbReference>
<evidence type="ECO:0000256" key="10">
    <source>
        <dbReference type="ARBA" id="ARBA00023141"/>
    </source>
</evidence>
<dbReference type="Pfam" id="PF00291">
    <property type="entry name" value="PALP"/>
    <property type="match status" value="1"/>
</dbReference>
<dbReference type="InterPro" id="IPR011060">
    <property type="entry name" value="RibuloseP-bd_barrel"/>
</dbReference>
<dbReference type="HAMAP" id="MF_00133">
    <property type="entry name" value="Trp_synth_beta"/>
    <property type="match status" value="1"/>
</dbReference>
<dbReference type="EC" id="4.2.1.20" evidence="5 13"/>
<sequence>MSDSLRQVFIDKSKKNAPVFVGFLTAGYPHPNLTVSLLLALESSGVDIIELGIPFTDPVADGISIQISNSVALNHKVDYDQCLTFISDARQQGLKAPVVLMGYYNPLMAYGEQASVLAAKKAGASGFIVVDLPPEEAISFRSFCSASGLSYVPLVAPNTTDSRIAFLNSIADSFLYVISRLGATGADNKVSDSLPDLISRIRQIQSASNQTPVPLAVGFGISTPEDFAHVGGLADGVVIGSKLIETLKGKEGPQAIESIKKFCEEISGTKLDPSRAIPATKENTSSTTTSIHPPPHLNGHSKFQDSLSTRFGDFGGQYVPEVLKDCLAELETCHREAMADPGFQAEFMSYYGYMNRPSGLYYAQRLSEHVGGAKIWFKREDLNHTGSHKINNAVGQILLARRLGKTRVIAETGAGQHGVATATVCAKFGMECVVYMGAEDVKRQELNVFRMKMLGAKVVAVESGSQTLKDAINEAMRDWVKNVASTHYLVGSAIGPHPFPTLVKDFQSVIGREIKEQFRAQVGKLPDAIVACVGGGSNAIGAFHAFIHDNTVRLIGVEAGGSGLDTNRHSAKLSKGTKGVLHGVMTYILQDSNGQISETHSISAGLDYPGVGPQHSFLKDIGRAEYRAATDLEALKGFRMCVEMEGIIPALETSHAVWGASQVAKTLEKDAHVVVCLSGRGDKDVEQISKQLPQFEDALNWHIS</sequence>
<dbReference type="HAMAP" id="MF_00131">
    <property type="entry name" value="Trp_synth_alpha"/>
    <property type="match status" value="1"/>
</dbReference>
<evidence type="ECO:0000256" key="11">
    <source>
        <dbReference type="ARBA" id="ARBA00023239"/>
    </source>
</evidence>
<keyword evidence="9 13" id="KW-0663">Pyridoxal phosphate</keyword>
<feature type="region of interest" description="Disordered" evidence="14">
    <location>
        <begin position="274"/>
        <end position="298"/>
    </location>
</feature>
<keyword evidence="17" id="KW-1185">Reference proteome</keyword>
<comment type="pathway">
    <text evidence="2 13">Amino-acid biosynthesis; L-tryptophan biosynthesis; L-tryptophan from chorismate: step 5/5.</text>
</comment>
<evidence type="ECO:0000256" key="8">
    <source>
        <dbReference type="ARBA" id="ARBA00022822"/>
    </source>
</evidence>
<dbReference type="GO" id="GO:0004834">
    <property type="term" value="F:tryptophan synthase activity"/>
    <property type="evidence" value="ECO:0007669"/>
    <property type="project" value="UniProtKB-EC"/>
</dbReference>
<keyword evidence="11 13" id="KW-0456">Lyase</keyword>
<accession>A0A9Q3CWR3</accession>
<comment type="catalytic activity">
    <reaction evidence="12 13">
        <text>(1S,2R)-1-C-(indol-3-yl)glycerol 3-phosphate + L-serine = D-glyceraldehyde 3-phosphate + L-tryptophan + H2O</text>
        <dbReference type="Rhea" id="RHEA:10532"/>
        <dbReference type="ChEBI" id="CHEBI:15377"/>
        <dbReference type="ChEBI" id="CHEBI:33384"/>
        <dbReference type="ChEBI" id="CHEBI:57912"/>
        <dbReference type="ChEBI" id="CHEBI:58866"/>
        <dbReference type="ChEBI" id="CHEBI:59776"/>
        <dbReference type="EC" id="4.2.1.20"/>
    </reaction>
</comment>
<dbReference type="PANTHER" id="PTHR48077:SF3">
    <property type="entry name" value="TRYPTOPHAN SYNTHASE"/>
    <property type="match status" value="1"/>
</dbReference>
<dbReference type="InterPro" id="IPR023026">
    <property type="entry name" value="Trp_synth_beta/beta-like"/>
</dbReference>
<dbReference type="PROSITE" id="PS00168">
    <property type="entry name" value="TRP_SYNTHASE_BETA"/>
    <property type="match status" value="1"/>
</dbReference>
<evidence type="ECO:0000256" key="9">
    <source>
        <dbReference type="ARBA" id="ARBA00022898"/>
    </source>
</evidence>
<name>A0A9Q3CWR3_9BASI</name>
<dbReference type="OrthoDB" id="10050244at2759"/>
<feature type="domain" description="Tryptophan synthase beta chain-like PALP" evidence="15">
    <location>
        <begin position="357"/>
        <end position="679"/>
    </location>
</feature>
<dbReference type="FunFam" id="3.40.50.1100:FF:000001">
    <property type="entry name" value="Tryptophan synthase beta chain"/>
    <property type="match status" value="1"/>
</dbReference>
<comment type="similarity">
    <text evidence="4">In the N-terminal section; belongs to the TrpA family.</text>
</comment>
<evidence type="ECO:0000256" key="5">
    <source>
        <dbReference type="ARBA" id="ARBA00012043"/>
    </source>
</evidence>
<dbReference type="SUPFAM" id="SSF53686">
    <property type="entry name" value="Tryptophan synthase beta subunit-like PLP-dependent enzymes"/>
    <property type="match status" value="1"/>
</dbReference>
<evidence type="ECO:0000256" key="6">
    <source>
        <dbReference type="ARBA" id="ARBA00018724"/>
    </source>
</evidence>
<evidence type="ECO:0000259" key="15">
    <source>
        <dbReference type="Pfam" id="PF00291"/>
    </source>
</evidence>
<gene>
    <name evidence="16" type="ORF">O181_031073</name>
</gene>
<dbReference type="InterPro" id="IPR018204">
    <property type="entry name" value="Trp_synthase_alpha_AS"/>
</dbReference>
<comment type="similarity">
    <text evidence="3">In the C-terminal section; belongs to the TrpB family.</text>
</comment>
<dbReference type="InterPro" id="IPR013785">
    <property type="entry name" value="Aldolase_TIM"/>
</dbReference>
<evidence type="ECO:0000256" key="2">
    <source>
        <dbReference type="ARBA" id="ARBA00004733"/>
    </source>
</evidence>
<evidence type="ECO:0000313" key="16">
    <source>
        <dbReference type="EMBL" id="MBW0491358.1"/>
    </source>
</evidence>
<dbReference type="GO" id="GO:0005737">
    <property type="term" value="C:cytoplasm"/>
    <property type="evidence" value="ECO:0007669"/>
    <property type="project" value="TreeGrafter"/>
</dbReference>
<dbReference type="EMBL" id="AVOT02011047">
    <property type="protein sequence ID" value="MBW0491358.1"/>
    <property type="molecule type" value="Genomic_DNA"/>
</dbReference>